<keyword evidence="4" id="KW-0624">Polysaccharide degradation</keyword>
<dbReference type="STRING" id="100816.A0A175W999"/>
<feature type="signal peptide" evidence="5">
    <location>
        <begin position="1"/>
        <end position="19"/>
    </location>
</feature>
<dbReference type="Pfam" id="PF00544">
    <property type="entry name" value="Pectate_lyase_4"/>
    <property type="match status" value="1"/>
</dbReference>
<comment type="subcellular location">
    <subcellularLocation>
        <location evidence="4">Secreted</location>
    </subcellularLocation>
</comment>
<sequence>MRLNNLIVLLSAAAPLAGALPLGLFGLASWDVEGFAKDNPIGTTTGGKGGVTVVVDNVDDFEAAVAGDEPRIVKVKGNLNFTSRPRIGSNKSVIGVGRTAHITGSGLNVYDSSNVIIRNLKISFIKDNDCITIRNSTRVWVDHNEFTSDISQGPDAFDGQVDIIRGSDWITVSWNYFHDHWKSSLVGNDATFRDIDFGHLHITYHHNYWRNEGTRGPAGRFGHQHVYNNLYVDFLYQAIHSRSDNQVLVEGNVFRGNTREALSTYGLVIPDDSPNTCTCGDEELDGYANLGARNDWGGAGVNITQVGNFDKAPYKYKLTPLLLVAPLVKLGAGVGRI</sequence>
<dbReference type="GO" id="GO:0005576">
    <property type="term" value="C:extracellular region"/>
    <property type="evidence" value="ECO:0007669"/>
    <property type="project" value="UniProtKB-SubCell"/>
</dbReference>
<reference evidence="7 8" key="1">
    <citation type="journal article" date="2016" name="Genome Announc.">
        <title>Genome Sequence of Madurella mycetomatis mm55, Isolated from a Human Mycetoma Case in Sudan.</title>
        <authorList>
            <person name="Smit S."/>
            <person name="Derks M.F."/>
            <person name="Bervoets S."/>
            <person name="Fahal A."/>
            <person name="van Leeuwen W."/>
            <person name="van Belkum A."/>
            <person name="van de Sande W.W."/>
        </authorList>
    </citation>
    <scope>NUCLEOTIDE SEQUENCE [LARGE SCALE GENOMIC DNA]</scope>
    <source>
        <strain evidence="8">mm55</strain>
    </source>
</reference>
<comment type="similarity">
    <text evidence="1 4">Belongs to the polysaccharide lyase 1 family.</text>
</comment>
<keyword evidence="2 5" id="KW-0732">Signal</keyword>
<evidence type="ECO:0000313" key="7">
    <source>
        <dbReference type="EMBL" id="KXX80183.1"/>
    </source>
</evidence>
<dbReference type="EMBL" id="LCTW02000066">
    <property type="protein sequence ID" value="KXX80183.1"/>
    <property type="molecule type" value="Genomic_DNA"/>
</dbReference>
<dbReference type="VEuPathDB" id="FungiDB:MMYC01_204243"/>
<keyword evidence="4" id="KW-0119">Carbohydrate metabolism</keyword>
<dbReference type="GO" id="GO:0000272">
    <property type="term" value="P:polysaccharide catabolic process"/>
    <property type="evidence" value="ECO:0007669"/>
    <property type="project" value="UniProtKB-KW"/>
</dbReference>
<gene>
    <name evidence="7" type="ORF">MMYC01_204243</name>
</gene>
<dbReference type="GO" id="GO:0030570">
    <property type="term" value="F:pectate lyase activity"/>
    <property type="evidence" value="ECO:0007669"/>
    <property type="project" value="InterPro"/>
</dbReference>
<feature type="domain" description="Pectate lyase" evidence="6">
    <location>
        <begin position="48"/>
        <end position="260"/>
    </location>
</feature>
<comment type="caution">
    <text evidence="7">The sequence shown here is derived from an EMBL/GenBank/DDBJ whole genome shotgun (WGS) entry which is preliminary data.</text>
</comment>
<dbReference type="AlphaFoldDB" id="A0A175W999"/>
<evidence type="ECO:0000256" key="1">
    <source>
        <dbReference type="ARBA" id="ARBA00010980"/>
    </source>
</evidence>
<name>A0A175W999_9PEZI</name>
<evidence type="ECO:0000256" key="3">
    <source>
        <dbReference type="ARBA" id="ARBA00023239"/>
    </source>
</evidence>
<evidence type="ECO:0000256" key="5">
    <source>
        <dbReference type="SAM" id="SignalP"/>
    </source>
</evidence>
<dbReference type="SUPFAM" id="SSF51126">
    <property type="entry name" value="Pectin lyase-like"/>
    <property type="match status" value="1"/>
</dbReference>
<organism evidence="7 8">
    <name type="scientific">Madurella mycetomatis</name>
    <dbReference type="NCBI Taxonomy" id="100816"/>
    <lineage>
        <taxon>Eukaryota</taxon>
        <taxon>Fungi</taxon>
        <taxon>Dikarya</taxon>
        <taxon>Ascomycota</taxon>
        <taxon>Pezizomycotina</taxon>
        <taxon>Sordariomycetes</taxon>
        <taxon>Sordariomycetidae</taxon>
        <taxon>Sordariales</taxon>
        <taxon>Sordariales incertae sedis</taxon>
        <taxon>Madurella</taxon>
    </lineage>
</organism>
<feature type="chain" id="PRO_5008043773" evidence="5">
    <location>
        <begin position="20"/>
        <end position="337"/>
    </location>
</feature>
<dbReference type="InterPro" id="IPR012334">
    <property type="entry name" value="Pectin_lyas_fold"/>
</dbReference>
<dbReference type="PANTHER" id="PTHR31683">
    <property type="entry name" value="PECTATE LYASE 18-RELATED"/>
    <property type="match status" value="1"/>
</dbReference>
<protein>
    <submittedName>
        <fullName evidence="7">Pectate lyase A</fullName>
    </submittedName>
</protein>
<dbReference type="Proteomes" id="UP000078237">
    <property type="component" value="Unassembled WGS sequence"/>
</dbReference>
<dbReference type="SMART" id="SM00656">
    <property type="entry name" value="Amb_all"/>
    <property type="match status" value="1"/>
</dbReference>
<keyword evidence="3 4" id="KW-0456">Lyase</keyword>
<accession>A0A175W999</accession>
<dbReference type="PANTHER" id="PTHR31683:SF18">
    <property type="entry name" value="PECTATE LYASE 21-RELATED"/>
    <property type="match status" value="1"/>
</dbReference>
<evidence type="ECO:0000259" key="6">
    <source>
        <dbReference type="SMART" id="SM00656"/>
    </source>
</evidence>
<proteinExistence type="inferred from homology"/>
<dbReference type="InterPro" id="IPR045032">
    <property type="entry name" value="PEL"/>
</dbReference>
<keyword evidence="4" id="KW-0964">Secreted</keyword>
<dbReference type="OrthoDB" id="1637350at2759"/>
<dbReference type="InterPro" id="IPR011050">
    <property type="entry name" value="Pectin_lyase_fold/virulence"/>
</dbReference>
<keyword evidence="8" id="KW-1185">Reference proteome</keyword>
<dbReference type="InterPro" id="IPR002022">
    <property type="entry name" value="Pec_lyase"/>
</dbReference>
<evidence type="ECO:0000256" key="2">
    <source>
        <dbReference type="ARBA" id="ARBA00022729"/>
    </source>
</evidence>
<evidence type="ECO:0000313" key="8">
    <source>
        <dbReference type="Proteomes" id="UP000078237"/>
    </source>
</evidence>
<evidence type="ECO:0000256" key="4">
    <source>
        <dbReference type="RuleBase" id="RU361173"/>
    </source>
</evidence>
<dbReference type="Gene3D" id="2.160.20.10">
    <property type="entry name" value="Single-stranded right-handed beta-helix, Pectin lyase-like"/>
    <property type="match status" value="1"/>
</dbReference>